<comment type="caution">
    <text evidence="2">The sequence shown here is derived from an EMBL/GenBank/DDBJ whole genome shotgun (WGS) entry which is preliminary data.</text>
</comment>
<organism evidence="2 3">
    <name type="scientific">Didymella rabiei</name>
    <name type="common">Chickpea ascochyta blight fungus</name>
    <name type="synonym">Mycosphaerella rabiei</name>
    <dbReference type="NCBI Taxonomy" id="5454"/>
    <lineage>
        <taxon>Eukaryota</taxon>
        <taxon>Fungi</taxon>
        <taxon>Dikarya</taxon>
        <taxon>Ascomycota</taxon>
        <taxon>Pezizomycotina</taxon>
        <taxon>Dothideomycetes</taxon>
        <taxon>Pleosporomycetidae</taxon>
        <taxon>Pleosporales</taxon>
        <taxon>Pleosporineae</taxon>
        <taxon>Didymellaceae</taxon>
        <taxon>Ascochyta</taxon>
    </lineage>
</organism>
<evidence type="ECO:0000256" key="1">
    <source>
        <dbReference type="SAM" id="MobiDB-lite"/>
    </source>
</evidence>
<reference evidence="2 3" key="1">
    <citation type="journal article" date="2016" name="Sci. Rep.">
        <title>Draft genome sequencing and secretome analysis of fungal phytopathogen Ascochyta rabiei provides insight into the necrotrophic effector repertoire.</title>
        <authorList>
            <person name="Verma S."/>
            <person name="Gazara R.K."/>
            <person name="Nizam S."/>
            <person name="Parween S."/>
            <person name="Chattopadhyay D."/>
            <person name="Verma P.K."/>
        </authorList>
    </citation>
    <scope>NUCLEOTIDE SEQUENCE [LARGE SCALE GENOMIC DNA]</scope>
    <source>
        <strain evidence="2 3">ArDII</strain>
    </source>
</reference>
<dbReference type="AlphaFoldDB" id="A0A163D944"/>
<evidence type="ECO:0000313" key="3">
    <source>
        <dbReference type="Proteomes" id="UP000076837"/>
    </source>
</evidence>
<accession>A0A163D944</accession>
<feature type="region of interest" description="Disordered" evidence="1">
    <location>
        <begin position="371"/>
        <end position="439"/>
    </location>
</feature>
<evidence type="ECO:0000313" key="2">
    <source>
        <dbReference type="EMBL" id="KZM23001.1"/>
    </source>
</evidence>
<feature type="region of interest" description="Disordered" evidence="1">
    <location>
        <begin position="495"/>
        <end position="520"/>
    </location>
</feature>
<name>A0A163D944_DIDRA</name>
<feature type="compositionally biased region" description="Basic and acidic residues" evidence="1">
    <location>
        <begin position="284"/>
        <end position="294"/>
    </location>
</feature>
<feature type="compositionally biased region" description="Polar residues" evidence="1">
    <location>
        <begin position="50"/>
        <end position="59"/>
    </location>
</feature>
<feature type="region of interest" description="Disordered" evidence="1">
    <location>
        <begin position="1"/>
        <end position="65"/>
    </location>
</feature>
<proteinExistence type="predicted"/>
<dbReference type="Proteomes" id="UP000076837">
    <property type="component" value="Unassembled WGS sequence"/>
</dbReference>
<feature type="compositionally biased region" description="Basic and acidic residues" evidence="1">
    <location>
        <begin position="495"/>
        <end position="510"/>
    </location>
</feature>
<protein>
    <submittedName>
        <fullName evidence="2">Uncharacterized protein</fullName>
    </submittedName>
</protein>
<gene>
    <name evidence="2" type="ORF">ST47_g5772</name>
</gene>
<feature type="compositionally biased region" description="Pro residues" evidence="1">
    <location>
        <begin position="303"/>
        <end position="317"/>
    </location>
</feature>
<keyword evidence="3" id="KW-1185">Reference proteome</keyword>
<sequence length="540" mass="59407">MSQSCPRRNTEDDGGTSTGVEAVQDQTQTVGHSVDHNKHDDRGHPAARMQSPSTKSWSSENEELSPRASTYYCDLYTTEGYAQSTHCDPTYLKPSTLRTTEARTASTVTVFPSFQASVKESNPDSSSEWSDVDTDVEQRTTMDLKNQRGKGQSYIKRLKEIYRAGPPGEGQLLWRGLRDYWRERRTGVVFEMYQPHPTDESSRVPSPEFVVEEEVADPRQRRSPTAAYVTGEGGGQRRLRNDSVVSYGDVSRTSREVPIKIRRTVLELDTNKCLPPQPPLGDAPRGRSQRDQGRGLDLNKPLPRTPFPCFPMPPKPPEGSEESAVAPPWPPTYTATVGSESSDCHNKVPSQGSLKHVAQDPQLATRLLRSPATRAPDAQPSPTGTCKPSGAEQAHDVLKAKISAPMPPSPAAVAGDFSPRRPAPHPDTASEKARGKPTSLSSAIGLDRLAHPARPWMPWVLRATKRLALEESFTCQGVAEGLVCGACTTESERDVREDGARMGREDEMRPEPLFTGGMFDGSYCDVEDGKAEERKTGRWI</sequence>
<feature type="region of interest" description="Disordered" evidence="1">
    <location>
        <begin position="270"/>
        <end position="359"/>
    </location>
</feature>
<feature type="region of interest" description="Disordered" evidence="1">
    <location>
        <begin position="213"/>
        <end position="239"/>
    </location>
</feature>
<feature type="compositionally biased region" description="Basic and acidic residues" evidence="1">
    <location>
        <begin position="33"/>
        <end position="44"/>
    </location>
</feature>
<dbReference type="EMBL" id="JYNV01000200">
    <property type="protein sequence ID" value="KZM23001.1"/>
    <property type="molecule type" value="Genomic_DNA"/>
</dbReference>